<name>A0AAV9I9M1_9RHOD</name>
<evidence type="ECO:0000313" key="7">
    <source>
        <dbReference type="EMBL" id="KAK4524094.1"/>
    </source>
</evidence>
<feature type="transmembrane region" description="Helical" evidence="5">
    <location>
        <begin position="118"/>
        <end position="136"/>
    </location>
</feature>
<dbReference type="InterPro" id="IPR052430">
    <property type="entry name" value="IVT-Associated"/>
</dbReference>
<keyword evidence="3 5" id="KW-1133">Transmembrane helix</keyword>
<feature type="transmembrane region" description="Helical" evidence="5">
    <location>
        <begin position="708"/>
        <end position="729"/>
    </location>
</feature>
<reference evidence="7 8" key="1">
    <citation type="submission" date="2022-07" db="EMBL/GenBank/DDBJ databases">
        <title>Genome-wide signatures of adaptation to extreme environments.</title>
        <authorList>
            <person name="Cho C.H."/>
            <person name="Yoon H.S."/>
        </authorList>
    </citation>
    <scope>NUCLEOTIDE SEQUENCE [LARGE SCALE GENOMIC DNA]</scope>
    <source>
        <strain evidence="7 8">108.79 E11</strain>
    </source>
</reference>
<feature type="transmembrane region" description="Helical" evidence="5">
    <location>
        <begin position="620"/>
        <end position="643"/>
    </location>
</feature>
<feature type="transmembrane region" description="Helical" evidence="5">
    <location>
        <begin position="63"/>
        <end position="84"/>
    </location>
</feature>
<dbReference type="GO" id="GO:0016020">
    <property type="term" value="C:membrane"/>
    <property type="evidence" value="ECO:0007669"/>
    <property type="project" value="UniProtKB-SubCell"/>
</dbReference>
<dbReference type="Pfam" id="PF13515">
    <property type="entry name" value="FUSC_2"/>
    <property type="match status" value="1"/>
</dbReference>
<comment type="subcellular location">
    <subcellularLocation>
        <location evidence="1">Membrane</location>
        <topology evidence="1">Multi-pass membrane protein</topology>
    </subcellularLocation>
</comment>
<dbReference type="PANTHER" id="PTHR47804">
    <property type="entry name" value="60S RIBOSOMAL PROTEIN L19"/>
    <property type="match status" value="1"/>
</dbReference>
<evidence type="ECO:0000256" key="5">
    <source>
        <dbReference type="SAM" id="Phobius"/>
    </source>
</evidence>
<feature type="transmembrane region" description="Helical" evidence="5">
    <location>
        <begin position="655"/>
        <end position="672"/>
    </location>
</feature>
<dbReference type="InterPro" id="IPR049453">
    <property type="entry name" value="Memb_transporter_dom"/>
</dbReference>
<evidence type="ECO:0000256" key="3">
    <source>
        <dbReference type="ARBA" id="ARBA00022989"/>
    </source>
</evidence>
<feature type="transmembrane region" description="Helical" evidence="5">
    <location>
        <begin position="581"/>
        <end position="600"/>
    </location>
</feature>
<keyword evidence="8" id="KW-1185">Reference proteome</keyword>
<organism evidence="7 8">
    <name type="scientific">Galdieria yellowstonensis</name>
    <dbReference type="NCBI Taxonomy" id="3028027"/>
    <lineage>
        <taxon>Eukaryota</taxon>
        <taxon>Rhodophyta</taxon>
        <taxon>Bangiophyceae</taxon>
        <taxon>Galdieriales</taxon>
        <taxon>Galdieriaceae</taxon>
        <taxon>Galdieria</taxon>
    </lineage>
</organism>
<feature type="transmembrane region" description="Helical" evidence="5">
    <location>
        <begin position="678"/>
        <end position="696"/>
    </location>
</feature>
<gene>
    <name evidence="7" type="ORF">GAYE_SCF01G1993</name>
</gene>
<proteinExistence type="predicted"/>
<feature type="domain" description="Integral membrane bound transporter" evidence="6">
    <location>
        <begin position="599"/>
        <end position="723"/>
    </location>
</feature>
<feature type="transmembrane region" description="Helical" evidence="5">
    <location>
        <begin position="198"/>
        <end position="221"/>
    </location>
</feature>
<protein>
    <recommendedName>
        <fullName evidence="6">Integral membrane bound transporter domain-containing protein</fullName>
    </recommendedName>
</protein>
<dbReference type="EMBL" id="JANCYU010000021">
    <property type="protein sequence ID" value="KAK4524094.1"/>
    <property type="molecule type" value="Genomic_DNA"/>
</dbReference>
<keyword evidence="4 5" id="KW-0472">Membrane</keyword>
<evidence type="ECO:0000256" key="2">
    <source>
        <dbReference type="ARBA" id="ARBA00022692"/>
    </source>
</evidence>
<feature type="transmembrane region" description="Helical" evidence="5">
    <location>
        <begin position="142"/>
        <end position="159"/>
    </location>
</feature>
<sequence>MEAKRRSVNQTIEEFLLSWSSTKTNKHSSKFNATEYGLYIKGTKYTRFLWRLKQFYLSNPFRMAARACLGTLIGILFVFVPTLYNAFPDAPLALIYYIINLTFFVQELHFGIVMQASCLTAVALIFGACFGAVAALAARASIGITIVLAALGTGLFTILHSDTRVSGMVYYTGESNFVFNLLDTRTLGSASILNTMRITLVASALSIVFSLVPAILIFPRFSAQDMKLSIRDALYKLGSSMSSISTVLWCPYIAINISDSGSSTRGSMDYVDGSIHSGSRFTNTSSSDSDSSLNDNDTFQETLSNCEKPMRQIAVDPGTSYWLRGSVFSLHVLESILEGDTLVSAQGNIKRARTLANYSIFEPNLIQFMRKEPIRLWLRVIDAVEDLISRVDSIRSVMEGGRRRYKAETLQRWKSMISVMNELYARMATTCSVLGTCISEPSDDCHMFTLKHIKDEILNMEEMEKKLKEAIRSSYISYWDSTTRLHAESTALELGPLMFVVVMSKALLESLCTVNEEFVNLMVARKEKSFRRGYHNLFGWTRSLFWSFEVWYHAILSIPRNRTELYTLLGSTEFHYFVKKWIGELIIIIVFLVTPLYEYVEKFDGLWLWMAYMIYMTPTVEGTLIGGLVTIIGCGSGVLMGFLLMNWRQSAMEPYGLGAVIVVVTTCAVYFMNGPFYSSLLTTCTTLYVMILYQYSPYEYKATWHYPLARFVNISLGVAIAVFLSEFILPHSALKETRQYLALAVRKMSRWHRWLLSEYFELMGRYGDREVLYGKIKTQPIDSRLSNSDTDKATIWGVQNTSKVEIDGILADQEPSNSISSMESRLPGSATREPKNLVNWKQEIQSDFNQALYWLSSVQNGVSAKLHAIPQVISTAVEYERKIIPRLSAFSTLLEYEPFVTGHLTHSHYDLFIKPLMEDLILLQESRKSFVQVIISCLMEGKPFNSVAFVREFGYASARETTKAAWLVSDYVRNTGTALFHSLKLKNYLGLRHFHHKPKLVPEPSSNETTSEPTDLKQNIVEVEKLSNQLLEQGLLPITKENMQQALAPIMEETTNVQEVTVQLPRDISHYGSEMNVPARSSEFLNADDTYHNNNNETLSSTLVELADTFDKIQQEPSEKEPELPDTAENIPQPVVSEESPIQLPSLSVVSLPRASSRKTTRSISSVQSNNIQKNKKFVGIMWKTISKLNTSSAHFGDFSHGLLEAVFHASNESKKTVPPIFENLMEGSKQVRLAQAGFYAKYLQLEHTEYQKIIASLENPQEDGTVENHGNETTLYDAPYIRSADDHILFLSAFFVSSYVFDGFKNLGLALADAVMDDLQDLYERHHLLVKKEIRRLEKRLKRQRRIYHRSRPHRTRVPT</sequence>
<keyword evidence="2 5" id="KW-0812">Transmembrane</keyword>
<evidence type="ECO:0000313" key="8">
    <source>
        <dbReference type="Proteomes" id="UP001300502"/>
    </source>
</evidence>
<dbReference type="Proteomes" id="UP001300502">
    <property type="component" value="Unassembled WGS sequence"/>
</dbReference>
<evidence type="ECO:0000256" key="1">
    <source>
        <dbReference type="ARBA" id="ARBA00004141"/>
    </source>
</evidence>
<evidence type="ECO:0000259" key="6">
    <source>
        <dbReference type="Pfam" id="PF13515"/>
    </source>
</evidence>
<comment type="caution">
    <text evidence="7">The sequence shown here is derived from an EMBL/GenBank/DDBJ whole genome shotgun (WGS) entry which is preliminary data.</text>
</comment>
<accession>A0AAV9I9M1</accession>
<evidence type="ECO:0000256" key="4">
    <source>
        <dbReference type="ARBA" id="ARBA00023136"/>
    </source>
</evidence>
<dbReference type="PANTHER" id="PTHR47804:SF3">
    <property type="entry name" value="PROTEIN BRE4"/>
    <property type="match status" value="1"/>
</dbReference>